<evidence type="ECO:0000313" key="8">
    <source>
        <dbReference type="Proteomes" id="UP000230750"/>
    </source>
</evidence>
<comment type="caution">
    <text evidence="7">The sequence shown here is derived from an EMBL/GenBank/DDBJ whole genome shotgun (WGS) entry which is preliminary data.</text>
</comment>
<dbReference type="PANTHER" id="PTHR31454">
    <property type="entry name" value="ACTIVE REGULATOR OF SIRT1"/>
    <property type="match status" value="1"/>
</dbReference>
<dbReference type="Pfam" id="PF15684">
    <property type="entry name" value="AROS"/>
    <property type="match status" value="1"/>
</dbReference>
<gene>
    <name evidence="7" type="ORF">BSL78_16359</name>
</gene>
<dbReference type="STRING" id="307972.A0A2G8KFH9"/>
<sequence length="165" mass="18930">MSSSIVRRGLELFKEDIAEESPKKKSRKKIHSTNRQDLLAHVSSKKTGVKRQLKRLKGESQRQKTTVKTMKLKSAFSKLSKDDAEDQTEENIDYLLRLDGNKGRFSSQAQKIIDHSRGKLTKDNPLPVTEAKVETSAFSEEDFANFEKDYVARRKIDNLLLDFQS</sequence>
<dbReference type="GO" id="GO:0005730">
    <property type="term" value="C:nucleolus"/>
    <property type="evidence" value="ECO:0007669"/>
    <property type="project" value="UniProtKB-SubCell"/>
</dbReference>
<dbReference type="OrthoDB" id="6493910at2759"/>
<evidence type="ECO:0000256" key="3">
    <source>
        <dbReference type="ARBA" id="ARBA00016855"/>
    </source>
</evidence>
<evidence type="ECO:0000256" key="4">
    <source>
        <dbReference type="ARBA" id="ARBA00023242"/>
    </source>
</evidence>
<dbReference type="GO" id="GO:0019899">
    <property type="term" value="F:enzyme binding"/>
    <property type="evidence" value="ECO:0007669"/>
    <property type="project" value="TreeGrafter"/>
</dbReference>
<proteinExistence type="inferred from homology"/>
<name>A0A2G8KFH9_STIJA</name>
<keyword evidence="4" id="KW-0539">Nucleus</keyword>
<comment type="similarity">
    <text evidence="2">Belongs to the AROS family.</text>
</comment>
<feature type="compositionally biased region" description="Basic residues" evidence="6">
    <location>
        <begin position="43"/>
        <end position="55"/>
    </location>
</feature>
<protein>
    <recommendedName>
        <fullName evidence="3">Active regulator of SIRT1</fullName>
    </recommendedName>
    <alternativeName>
        <fullName evidence="5">40S ribosomal protein S19-binding protein 1</fullName>
    </alternativeName>
</protein>
<organism evidence="7 8">
    <name type="scientific">Stichopus japonicus</name>
    <name type="common">Sea cucumber</name>
    <dbReference type="NCBI Taxonomy" id="307972"/>
    <lineage>
        <taxon>Eukaryota</taxon>
        <taxon>Metazoa</taxon>
        <taxon>Echinodermata</taxon>
        <taxon>Eleutherozoa</taxon>
        <taxon>Echinozoa</taxon>
        <taxon>Holothuroidea</taxon>
        <taxon>Aspidochirotacea</taxon>
        <taxon>Aspidochirotida</taxon>
        <taxon>Stichopodidae</taxon>
        <taxon>Apostichopus</taxon>
    </lineage>
</organism>
<accession>A0A2G8KFH9</accession>
<dbReference type="Proteomes" id="UP000230750">
    <property type="component" value="Unassembled WGS sequence"/>
</dbReference>
<evidence type="ECO:0000256" key="2">
    <source>
        <dbReference type="ARBA" id="ARBA00007318"/>
    </source>
</evidence>
<dbReference type="EMBL" id="MRZV01000621">
    <property type="protein sequence ID" value="PIK46761.1"/>
    <property type="molecule type" value="Genomic_DNA"/>
</dbReference>
<dbReference type="PANTHER" id="PTHR31454:SF2">
    <property type="entry name" value="ACTIVE REGULATOR OF SIRT1"/>
    <property type="match status" value="1"/>
</dbReference>
<evidence type="ECO:0000256" key="1">
    <source>
        <dbReference type="ARBA" id="ARBA00004604"/>
    </source>
</evidence>
<dbReference type="PRINTS" id="PR02029">
    <property type="entry name" value="ACTREGSIRT1"/>
</dbReference>
<evidence type="ECO:0000313" key="7">
    <source>
        <dbReference type="EMBL" id="PIK46761.1"/>
    </source>
</evidence>
<feature type="region of interest" description="Disordered" evidence="6">
    <location>
        <begin position="16"/>
        <end position="69"/>
    </location>
</feature>
<dbReference type="InterPro" id="IPR023262">
    <property type="entry name" value="AROS"/>
</dbReference>
<comment type="subcellular location">
    <subcellularLocation>
        <location evidence="1">Nucleus</location>
        <location evidence="1">Nucleolus</location>
    </subcellularLocation>
</comment>
<dbReference type="AlphaFoldDB" id="A0A2G8KFH9"/>
<evidence type="ECO:0000256" key="6">
    <source>
        <dbReference type="SAM" id="MobiDB-lite"/>
    </source>
</evidence>
<evidence type="ECO:0000256" key="5">
    <source>
        <dbReference type="ARBA" id="ARBA00032748"/>
    </source>
</evidence>
<reference evidence="7 8" key="1">
    <citation type="journal article" date="2017" name="PLoS Biol.">
        <title>The sea cucumber genome provides insights into morphological evolution and visceral regeneration.</title>
        <authorList>
            <person name="Zhang X."/>
            <person name="Sun L."/>
            <person name="Yuan J."/>
            <person name="Sun Y."/>
            <person name="Gao Y."/>
            <person name="Zhang L."/>
            <person name="Li S."/>
            <person name="Dai H."/>
            <person name="Hamel J.F."/>
            <person name="Liu C."/>
            <person name="Yu Y."/>
            <person name="Liu S."/>
            <person name="Lin W."/>
            <person name="Guo K."/>
            <person name="Jin S."/>
            <person name="Xu P."/>
            <person name="Storey K.B."/>
            <person name="Huan P."/>
            <person name="Zhang T."/>
            <person name="Zhou Y."/>
            <person name="Zhang J."/>
            <person name="Lin C."/>
            <person name="Li X."/>
            <person name="Xing L."/>
            <person name="Huo D."/>
            <person name="Sun M."/>
            <person name="Wang L."/>
            <person name="Mercier A."/>
            <person name="Li F."/>
            <person name="Yang H."/>
            <person name="Xiang J."/>
        </authorList>
    </citation>
    <scope>NUCLEOTIDE SEQUENCE [LARGE SCALE GENOMIC DNA]</scope>
    <source>
        <strain evidence="7">Shaxun</strain>
        <tissue evidence="7">Muscle</tissue>
    </source>
</reference>
<keyword evidence="8" id="KW-1185">Reference proteome</keyword>